<feature type="compositionally biased region" description="Acidic residues" evidence="10">
    <location>
        <begin position="275"/>
        <end position="284"/>
    </location>
</feature>
<dbReference type="GO" id="GO:0004519">
    <property type="term" value="F:endonuclease activity"/>
    <property type="evidence" value="ECO:0007669"/>
    <property type="project" value="InterPro"/>
</dbReference>
<evidence type="ECO:0000256" key="2">
    <source>
        <dbReference type="ARBA" id="ARBA00001947"/>
    </source>
</evidence>
<organism evidence="12 13">
    <name type="scientific">Hapsidospora chrysogenum (strain ATCC 11550 / CBS 779.69 / DSM 880 / IAM 14645 / JCM 23072 / IMI 49137)</name>
    <name type="common">Acremonium chrysogenum</name>
    <dbReference type="NCBI Taxonomy" id="857340"/>
    <lineage>
        <taxon>Eukaryota</taxon>
        <taxon>Fungi</taxon>
        <taxon>Dikarya</taxon>
        <taxon>Ascomycota</taxon>
        <taxon>Pezizomycotina</taxon>
        <taxon>Sordariomycetes</taxon>
        <taxon>Hypocreomycetidae</taxon>
        <taxon>Hypocreales</taxon>
        <taxon>Bionectriaceae</taxon>
        <taxon>Hapsidospora</taxon>
    </lineage>
</organism>
<evidence type="ECO:0000256" key="5">
    <source>
        <dbReference type="ARBA" id="ARBA00011917"/>
    </source>
</evidence>
<comment type="similarity">
    <text evidence="4">Belongs to the metallo-beta-lactamase superfamily. Glyoxalase II family.</text>
</comment>
<accession>A0A086TDE1</accession>
<comment type="cofactor">
    <cofactor evidence="2">
        <name>Zn(2+)</name>
        <dbReference type="ChEBI" id="CHEBI:29105"/>
    </cofactor>
</comment>
<gene>
    <name evidence="12" type="ORF">ACRE_017450</name>
</gene>
<keyword evidence="6" id="KW-0479">Metal-binding</keyword>
<dbReference type="SUPFAM" id="SSF56281">
    <property type="entry name" value="Metallo-hydrolase/oxidoreductase"/>
    <property type="match status" value="1"/>
</dbReference>
<feature type="domain" description="Metallo-beta-lactamase" evidence="11">
    <location>
        <begin position="334"/>
        <end position="482"/>
    </location>
</feature>
<dbReference type="GO" id="GO:0006364">
    <property type="term" value="P:rRNA processing"/>
    <property type="evidence" value="ECO:0007669"/>
    <property type="project" value="InterPro"/>
</dbReference>
<dbReference type="EMBL" id="JPKY01000010">
    <property type="protein sequence ID" value="KFH47373.1"/>
    <property type="molecule type" value="Genomic_DNA"/>
</dbReference>
<evidence type="ECO:0000313" key="12">
    <source>
        <dbReference type="EMBL" id="KFH47373.1"/>
    </source>
</evidence>
<feature type="region of interest" description="Disordered" evidence="10">
    <location>
        <begin position="27"/>
        <end position="51"/>
    </location>
</feature>
<evidence type="ECO:0000313" key="13">
    <source>
        <dbReference type="Proteomes" id="UP000029964"/>
    </source>
</evidence>
<evidence type="ECO:0000259" key="11">
    <source>
        <dbReference type="SMART" id="SM00849"/>
    </source>
</evidence>
<proteinExistence type="inferred from homology"/>
<dbReference type="AlphaFoldDB" id="A0A086TDE1"/>
<evidence type="ECO:0000256" key="8">
    <source>
        <dbReference type="ARBA" id="ARBA00022833"/>
    </source>
</evidence>
<dbReference type="EC" id="3.1.2.6" evidence="5"/>
<dbReference type="InterPro" id="IPR036866">
    <property type="entry name" value="RibonucZ/Hydroxyglut_hydro"/>
</dbReference>
<dbReference type="Pfam" id="PF16123">
    <property type="entry name" value="HAGH_C"/>
    <property type="match status" value="1"/>
</dbReference>
<feature type="compositionally biased region" description="Basic and acidic residues" evidence="10">
    <location>
        <begin position="260"/>
        <end position="274"/>
    </location>
</feature>
<dbReference type="PANTHER" id="PTHR11935:SF94">
    <property type="entry name" value="TENZING NORGAY, ISOFORM C"/>
    <property type="match status" value="1"/>
</dbReference>
<comment type="caution">
    <text evidence="12">The sequence shown here is derived from an EMBL/GenBank/DDBJ whole genome shotgun (WGS) entry which is preliminary data.</text>
</comment>
<protein>
    <recommendedName>
        <fullName evidence="5">hydroxyacylglutathione hydrolase</fullName>
        <ecNumber evidence="5">3.1.2.6</ecNumber>
    </recommendedName>
    <alternativeName>
        <fullName evidence="9">Glyoxalase II</fullName>
    </alternativeName>
</protein>
<feature type="compositionally biased region" description="Low complexity" evidence="10">
    <location>
        <begin position="285"/>
        <end position="296"/>
    </location>
</feature>
<dbReference type="GO" id="GO:0046872">
    <property type="term" value="F:metal ion binding"/>
    <property type="evidence" value="ECO:0007669"/>
    <property type="project" value="UniProtKB-KW"/>
</dbReference>
<dbReference type="Gene3D" id="3.60.15.10">
    <property type="entry name" value="Ribonuclease Z/Hydroxyacylglutathione hydrolase-like"/>
    <property type="match status" value="1"/>
</dbReference>
<comment type="catalytic activity">
    <reaction evidence="1">
        <text>an S-(2-hydroxyacyl)glutathione + H2O = a 2-hydroxy carboxylate + glutathione + H(+)</text>
        <dbReference type="Rhea" id="RHEA:21864"/>
        <dbReference type="ChEBI" id="CHEBI:15377"/>
        <dbReference type="ChEBI" id="CHEBI:15378"/>
        <dbReference type="ChEBI" id="CHEBI:57925"/>
        <dbReference type="ChEBI" id="CHEBI:58896"/>
        <dbReference type="ChEBI" id="CHEBI:71261"/>
        <dbReference type="EC" id="3.1.2.6"/>
    </reaction>
</comment>
<evidence type="ECO:0000256" key="9">
    <source>
        <dbReference type="ARBA" id="ARBA00031044"/>
    </source>
</evidence>
<reference evidence="13" key="1">
    <citation type="journal article" date="2014" name="Genome Announc.">
        <title>Genome sequence and annotation of Acremonium chrysogenum, producer of the beta-lactam antibiotic cephalosporin C.</title>
        <authorList>
            <person name="Terfehr D."/>
            <person name="Dahlmann T.A."/>
            <person name="Specht T."/>
            <person name="Zadra I."/>
            <person name="Kuernsteiner H."/>
            <person name="Kueck U."/>
        </authorList>
    </citation>
    <scope>NUCLEOTIDE SEQUENCE [LARGE SCALE GENOMIC DNA]</scope>
    <source>
        <strain evidence="13">ATCC 11550 / CBS 779.69 / DSM 880 / IAM 14645 / JCM 23072 / IMI 49137</strain>
    </source>
</reference>
<keyword evidence="13" id="KW-1185">Reference proteome</keyword>
<dbReference type="GO" id="GO:0090730">
    <property type="term" value="C:Las1 complex"/>
    <property type="evidence" value="ECO:0007669"/>
    <property type="project" value="InterPro"/>
</dbReference>
<dbReference type="HOGENOM" id="CLU_019519_3_0_1"/>
<dbReference type="STRING" id="857340.A0A086TDE1"/>
<dbReference type="SMART" id="SM00849">
    <property type="entry name" value="Lactamase_B"/>
    <property type="match status" value="1"/>
</dbReference>
<evidence type="ECO:0000256" key="10">
    <source>
        <dbReference type="SAM" id="MobiDB-lite"/>
    </source>
</evidence>
<sequence>MVQYILTPWRDRQELLLVRQQFYASGNQGTDGPPLWPGGAGDGGANDDRRSRSRRLHQAVARVSMWMQRGNCPHMVESTALLTAAVLGDEEAGGEGDGRAASLAYAARAAYAAAFSRFVTGLLDGLQDKQRKQSMYALAKTIGLPATFVELRHQATHEQLPSLAKLRSAARKALRWIWEYYWRHLGPPAAVPEGSTRQGDTCEAILLRYLNEEQDDRRTGLRELRRAWAQEELLGTLSLLQERLPGNQARLKCMRLSSELTKEESEEDHDHSDSDIAEPEEEGEPGAPAEVASGPELEPDTGCHDAAADKGRQTIVNSRAMHIQSIPMWVGSSNNYAYLVVDDKSKDAFIIDPANPPEVTPILKDAIQSGKINLTAVLADLDTPKLDIIGGKDCEGVTKTPKHGETFKLGDITVKSVHTPCHTQDSICYYMEDSTGRAVFTGDTLFIGGCGRFFEGSAEEMHEALNKRLAALPDDTVVYPGHEYTKANVKFAISVLQSEPVKKLQSFADNNQVTTGKFTIGDEKQHNVFMRVEDPVIQKTTGATDAVGVMAKLREMKNNFK</sequence>
<dbReference type="UniPathway" id="UPA00619">
    <property type="reaction ID" value="UER00676"/>
</dbReference>
<dbReference type="Pfam" id="PF04031">
    <property type="entry name" value="Las1"/>
    <property type="match status" value="1"/>
</dbReference>
<dbReference type="InterPro" id="IPR032282">
    <property type="entry name" value="HAGH_C"/>
</dbReference>
<evidence type="ECO:0000256" key="7">
    <source>
        <dbReference type="ARBA" id="ARBA00022801"/>
    </source>
</evidence>
<evidence type="ECO:0000256" key="6">
    <source>
        <dbReference type="ARBA" id="ARBA00022723"/>
    </source>
</evidence>
<keyword evidence="7 12" id="KW-0378">Hydrolase</keyword>
<dbReference type="OrthoDB" id="515692at2759"/>
<dbReference type="InterPro" id="IPR001279">
    <property type="entry name" value="Metallo-B-lactamas"/>
</dbReference>
<evidence type="ECO:0000256" key="1">
    <source>
        <dbReference type="ARBA" id="ARBA00001623"/>
    </source>
</evidence>
<dbReference type="InterPro" id="IPR035680">
    <property type="entry name" value="Clx_II_MBL"/>
</dbReference>
<evidence type="ECO:0000256" key="3">
    <source>
        <dbReference type="ARBA" id="ARBA00004963"/>
    </source>
</evidence>
<evidence type="ECO:0000256" key="4">
    <source>
        <dbReference type="ARBA" id="ARBA00006759"/>
    </source>
</evidence>
<dbReference type="PANTHER" id="PTHR11935">
    <property type="entry name" value="BETA LACTAMASE DOMAIN"/>
    <property type="match status" value="1"/>
</dbReference>
<dbReference type="GO" id="GO:0004416">
    <property type="term" value="F:hydroxyacylglutathione hydrolase activity"/>
    <property type="evidence" value="ECO:0007669"/>
    <property type="project" value="UniProtKB-EC"/>
</dbReference>
<comment type="pathway">
    <text evidence="3">Secondary metabolite metabolism; methylglyoxal degradation; (R)-lactate from methylglyoxal: step 2/2.</text>
</comment>
<dbReference type="CDD" id="cd07723">
    <property type="entry name" value="hydroxyacylglutathione_hydrolase_MBL-fold"/>
    <property type="match status" value="1"/>
</dbReference>
<name>A0A086TDE1_HAPC1</name>
<feature type="region of interest" description="Disordered" evidence="10">
    <location>
        <begin position="259"/>
        <end position="306"/>
    </location>
</feature>
<dbReference type="InterPro" id="IPR007174">
    <property type="entry name" value="Las1"/>
</dbReference>
<keyword evidence="8" id="KW-0862">Zinc</keyword>
<dbReference type="Proteomes" id="UP000029964">
    <property type="component" value="Unassembled WGS sequence"/>
</dbReference>
<dbReference type="Pfam" id="PF00753">
    <property type="entry name" value="Lactamase_B"/>
    <property type="match status" value="1"/>
</dbReference>